<reference evidence="1 2" key="1">
    <citation type="journal article" date="2015" name="Microbiome">
        <title>Genomic resolution of linkages in carbon, nitrogen, and sulfur cycling among widespread estuary sediment bacteria.</title>
        <authorList>
            <person name="Baker B.J."/>
            <person name="Lazar C.S."/>
            <person name="Teske A.P."/>
            <person name="Dick G.J."/>
        </authorList>
    </citation>
    <scope>NUCLEOTIDE SEQUENCE [LARGE SCALE GENOMIC DNA]</scope>
    <source>
        <strain evidence="1">SM23_42</strain>
    </source>
</reference>
<name>A0A0S8FTM4_UNCW3</name>
<comment type="caution">
    <text evidence="1">The sequence shown here is derived from an EMBL/GenBank/DDBJ whole genome shotgun (WGS) entry which is preliminary data.</text>
</comment>
<accession>A0A0S8FTM4</accession>
<evidence type="ECO:0000313" key="2">
    <source>
        <dbReference type="Proteomes" id="UP000051373"/>
    </source>
</evidence>
<sequence length="65" mass="7619">MAKIDNVLCPVCLFTSNYINLIVTDEEFYVCPKCKATFSYEELMQLYTISQFTYDINKQTHKPNP</sequence>
<proteinExistence type="predicted"/>
<dbReference type="Proteomes" id="UP000051373">
    <property type="component" value="Unassembled WGS sequence"/>
</dbReference>
<gene>
    <name evidence="1" type="ORF">AMJ83_07575</name>
</gene>
<dbReference type="AlphaFoldDB" id="A0A0S8FTM4"/>
<dbReference type="EMBL" id="LJUJ01000015">
    <property type="protein sequence ID" value="KPK63316.1"/>
    <property type="molecule type" value="Genomic_DNA"/>
</dbReference>
<dbReference type="STRING" id="1703779.AMJ83_07575"/>
<protein>
    <submittedName>
        <fullName evidence="1">Uncharacterized protein</fullName>
    </submittedName>
</protein>
<evidence type="ECO:0000313" key="1">
    <source>
        <dbReference type="EMBL" id="KPK63316.1"/>
    </source>
</evidence>
<organism evidence="1 2">
    <name type="scientific">candidate division WOR_3 bacterium SM23_42</name>
    <dbReference type="NCBI Taxonomy" id="1703779"/>
    <lineage>
        <taxon>Bacteria</taxon>
        <taxon>Bacteria division WOR-3</taxon>
    </lineage>
</organism>